<dbReference type="EMBL" id="JAQNDM010000002">
    <property type="protein sequence ID" value="MDC0711363.1"/>
    <property type="molecule type" value="Genomic_DNA"/>
</dbReference>
<keyword evidence="2" id="KW-1185">Reference proteome</keyword>
<reference evidence="1 2" key="1">
    <citation type="submission" date="2022-11" db="EMBL/GenBank/DDBJ databases">
        <title>Minimal conservation of predation-associated metabolite biosynthetic gene clusters underscores biosynthetic potential of Myxococcota including descriptions for ten novel species: Archangium lansinium sp. nov., Myxococcus landrumus sp. nov., Nannocystis bai.</title>
        <authorList>
            <person name="Ahearne A."/>
            <person name="Stevens C."/>
            <person name="Dowd S."/>
        </authorList>
    </citation>
    <scope>NUCLEOTIDE SEQUENCE [LARGE SCALE GENOMIC DNA]</scope>
    <source>
        <strain evidence="1 2">NCWAL01</strain>
    </source>
</reference>
<name>A0ABT5DEY4_9BACT</name>
<accession>A0ABT5DEY4</accession>
<sequence>MDTADTRLTGLALSWLLTRGPKPGSTRELDAALRPFVEHRFSPAQSKDRFEALREGLLRGKLIVGRGRTGLELTAEGRVRALRFLQVEQLPRGLTWKKVKTAHLLAFTLDLKPSKEVLGKVSTAKGIRAALLKRAHRLEGAEPLTLEQVRDRLLWRQLGMETEQPFTLKAVQAHLLGKLLDSAVPDPRQALEQLAAQAVGATRPGVEAVRLAALRQWALPEASAVPEVAPLPRPPELPAAKEDFAQRVLSVARDLPDGRFGPNKVFISHIWKVLHPEWSSRQAFDTALLEANRTRRLSLSRADLVTAMNSHDIAESEVRAYGASFHFVVV</sequence>
<organism evidence="1 2">
    <name type="scientific">Stigmatella ashevillensis</name>
    <dbReference type="NCBI Taxonomy" id="2995309"/>
    <lineage>
        <taxon>Bacteria</taxon>
        <taxon>Pseudomonadati</taxon>
        <taxon>Myxococcota</taxon>
        <taxon>Myxococcia</taxon>
        <taxon>Myxococcales</taxon>
        <taxon>Cystobacterineae</taxon>
        <taxon>Archangiaceae</taxon>
        <taxon>Stigmatella</taxon>
    </lineage>
</organism>
<gene>
    <name evidence="1" type="ORF">POL68_23030</name>
</gene>
<evidence type="ECO:0000313" key="1">
    <source>
        <dbReference type="EMBL" id="MDC0711363.1"/>
    </source>
</evidence>
<evidence type="ECO:0000313" key="2">
    <source>
        <dbReference type="Proteomes" id="UP001221838"/>
    </source>
</evidence>
<comment type="caution">
    <text evidence="1">The sequence shown here is derived from an EMBL/GenBank/DDBJ whole genome shotgun (WGS) entry which is preliminary data.</text>
</comment>
<dbReference type="Proteomes" id="UP001221838">
    <property type="component" value="Unassembled WGS sequence"/>
</dbReference>
<protein>
    <submittedName>
        <fullName evidence="1">Uncharacterized protein</fullName>
    </submittedName>
</protein>
<dbReference type="RefSeq" id="WP_272141319.1">
    <property type="nucleotide sequence ID" value="NZ_JAQNDM010000002.1"/>
</dbReference>
<proteinExistence type="predicted"/>